<accession>A0A0C1ZJ12</accession>
<organism evidence="1 2">
    <name type="scientific">Enhygromyxa salina</name>
    <dbReference type="NCBI Taxonomy" id="215803"/>
    <lineage>
        <taxon>Bacteria</taxon>
        <taxon>Pseudomonadati</taxon>
        <taxon>Myxococcota</taxon>
        <taxon>Polyangia</taxon>
        <taxon>Nannocystales</taxon>
        <taxon>Nannocystaceae</taxon>
        <taxon>Enhygromyxa</taxon>
    </lineage>
</organism>
<dbReference type="Proteomes" id="UP000031599">
    <property type="component" value="Unassembled WGS sequence"/>
</dbReference>
<dbReference type="EMBL" id="JMCC02000023">
    <property type="protein sequence ID" value="KIG17514.1"/>
    <property type="molecule type" value="Genomic_DNA"/>
</dbReference>
<proteinExistence type="predicted"/>
<evidence type="ECO:0000313" key="2">
    <source>
        <dbReference type="Proteomes" id="UP000031599"/>
    </source>
</evidence>
<name>A0A0C1ZJ12_9BACT</name>
<protein>
    <submittedName>
        <fullName evidence="1">Uncharacterized protein</fullName>
    </submittedName>
</protein>
<dbReference type="AlphaFoldDB" id="A0A0C1ZJ12"/>
<evidence type="ECO:0000313" key="1">
    <source>
        <dbReference type="EMBL" id="KIG17514.1"/>
    </source>
</evidence>
<sequence length="66" mass="7165">MTEALLDESNVLATDEGWMRLGDRVVFDIAGPEVVVGSEVCLVVAASSPSWTDEDRRCVTIVDELP</sequence>
<comment type="caution">
    <text evidence="1">The sequence shown here is derived from an EMBL/GenBank/DDBJ whole genome shotgun (WGS) entry which is preliminary data.</text>
</comment>
<reference evidence="1 2" key="1">
    <citation type="submission" date="2014-12" db="EMBL/GenBank/DDBJ databases">
        <title>Genome assembly of Enhygromyxa salina DSM 15201.</title>
        <authorList>
            <person name="Sharma G."/>
            <person name="Subramanian S."/>
        </authorList>
    </citation>
    <scope>NUCLEOTIDE SEQUENCE [LARGE SCALE GENOMIC DNA]</scope>
    <source>
        <strain evidence="1 2">DSM 15201</strain>
    </source>
</reference>
<gene>
    <name evidence="1" type="ORF">DB30_03215</name>
</gene>